<dbReference type="InterPro" id="IPR029039">
    <property type="entry name" value="Flavoprotein-like_sf"/>
</dbReference>
<gene>
    <name evidence="3" type="ordered locus">STHERM_c06030</name>
</gene>
<dbReference type="SUPFAM" id="SSF52218">
    <property type="entry name" value="Flavoproteins"/>
    <property type="match status" value="1"/>
</dbReference>
<dbReference type="Pfam" id="PF00258">
    <property type="entry name" value="Flavodoxin_1"/>
    <property type="match status" value="1"/>
</dbReference>
<feature type="domain" description="Flavodoxin-like" evidence="2">
    <location>
        <begin position="4"/>
        <end position="168"/>
    </location>
</feature>
<proteinExistence type="predicted"/>
<dbReference type="Proteomes" id="UP000001296">
    <property type="component" value="Chromosome"/>
</dbReference>
<evidence type="ECO:0000313" key="4">
    <source>
        <dbReference type="Proteomes" id="UP000001296"/>
    </source>
</evidence>
<name>E0RQY4_WINT6</name>
<dbReference type="PANTHER" id="PTHR30546:SF23">
    <property type="entry name" value="FLAVOPROTEIN-LIKE PROTEIN YCP4-RELATED"/>
    <property type="match status" value="1"/>
</dbReference>
<dbReference type="GO" id="GO:0009055">
    <property type="term" value="F:electron transfer activity"/>
    <property type="evidence" value="ECO:0007669"/>
    <property type="project" value="InterPro"/>
</dbReference>
<evidence type="ECO:0000259" key="2">
    <source>
        <dbReference type="PROSITE" id="PS50902"/>
    </source>
</evidence>
<reference evidence="3 4" key="2">
    <citation type="journal article" date="2010" name="J. Bacteriol.">
        <title>Genome sequence of the polysaccharide-degrading, thermophilic anaerobe Spirochaeta thermophila DSM 6192.</title>
        <authorList>
            <person name="Angelov A."/>
            <person name="Liebl S."/>
            <person name="Ballschmiter M."/>
            <person name="Bomeke M."/>
            <person name="Lehmann R."/>
            <person name="Liesegang H."/>
            <person name="Daniel R."/>
            <person name="Liebl W."/>
        </authorList>
    </citation>
    <scope>NUCLEOTIDE SEQUENCE [LARGE SCALE GENOMIC DNA]</scope>
    <source>
        <strain evidence="4">ATCC 49972 / DSM 6192 / RI 19.B1</strain>
    </source>
</reference>
<dbReference type="PROSITE" id="PS50902">
    <property type="entry name" value="FLAVODOXIN_LIKE"/>
    <property type="match status" value="1"/>
</dbReference>
<dbReference type="Gene3D" id="3.40.50.360">
    <property type="match status" value="1"/>
</dbReference>
<dbReference type="eggNOG" id="COG0655">
    <property type="taxonomic scope" value="Bacteria"/>
</dbReference>
<accession>E0RQY4</accession>
<dbReference type="GO" id="GO:0010181">
    <property type="term" value="F:FMN binding"/>
    <property type="evidence" value="ECO:0007669"/>
    <property type="project" value="InterPro"/>
</dbReference>
<dbReference type="EMBL" id="CP001698">
    <property type="protein sequence ID" value="ADN01562.1"/>
    <property type="molecule type" value="Genomic_DNA"/>
</dbReference>
<dbReference type="AlphaFoldDB" id="E0RQY4"/>
<dbReference type="InterPro" id="IPR008254">
    <property type="entry name" value="Flavodoxin/NO_synth"/>
</dbReference>
<dbReference type="PaxDb" id="665571-STHERM_c06030"/>
<dbReference type="PROSITE" id="PS00201">
    <property type="entry name" value="FLAVODOXIN"/>
    <property type="match status" value="1"/>
</dbReference>
<protein>
    <submittedName>
        <fullName evidence="3">Flavodoxin</fullName>
    </submittedName>
</protein>
<evidence type="ECO:0000313" key="3">
    <source>
        <dbReference type="EMBL" id="ADN01562.1"/>
    </source>
</evidence>
<reference key="1">
    <citation type="submission" date="2009-08" db="EMBL/GenBank/DDBJ databases">
        <title>The genome sequence of Spirochaeta thermophila DSM6192.</title>
        <authorList>
            <person name="Angelov A."/>
            <person name="Mientus M."/>
            <person name="Wittenberg S."/>
            <person name="Lehmann R."/>
            <person name="Liesegang H."/>
            <person name="Daniel R."/>
            <person name="Liebl W."/>
        </authorList>
    </citation>
    <scope>NUCLEOTIDE SEQUENCE</scope>
    <source>
        <strain>DSM 6192</strain>
    </source>
</reference>
<dbReference type="PANTHER" id="PTHR30546">
    <property type="entry name" value="FLAVODOXIN-RELATED PROTEIN WRBA-RELATED"/>
    <property type="match status" value="1"/>
</dbReference>
<organism evidence="3 4">
    <name type="scientific">Winmispira thermophila (strain ATCC 49972 / DSM 6192 / RI 19.B1)</name>
    <name type="common">Spirochaeta thermophila</name>
    <dbReference type="NCBI Taxonomy" id="665571"/>
    <lineage>
        <taxon>Bacteria</taxon>
        <taxon>Pseudomonadati</taxon>
        <taxon>Spirochaetota</taxon>
        <taxon>Spirochaetia</taxon>
        <taxon>Winmispirales</taxon>
        <taxon>Winmispiraceae</taxon>
        <taxon>Winmispira</taxon>
    </lineage>
</organism>
<dbReference type="HOGENOM" id="CLU_051402_2_0_12"/>
<sequence>MPKITIIYDSETGNTRALAEEVAEGVREGGVEAVLTHVDQADAAAILSSDGLIVGSPTYCGGMSWKLKRFFDQHVDAAWGKAKGKIGAAFTTSGGLGGGNEATLFSILSALMNYGFLVFGLPDYSAPGVTAHYGAVAVEAPGEAQKKAARMLGRQAAEYVKQMRGNAR</sequence>
<dbReference type="KEGG" id="sta:STHERM_c06030"/>
<evidence type="ECO:0000256" key="1">
    <source>
        <dbReference type="ARBA" id="ARBA00001917"/>
    </source>
</evidence>
<dbReference type="GO" id="GO:0016020">
    <property type="term" value="C:membrane"/>
    <property type="evidence" value="ECO:0007669"/>
    <property type="project" value="TreeGrafter"/>
</dbReference>
<dbReference type="RefSeq" id="WP_013313403.1">
    <property type="nucleotide sequence ID" value="NC_014484.1"/>
</dbReference>
<comment type="cofactor">
    <cofactor evidence="1">
        <name>FMN</name>
        <dbReference type="ChEBI" id="CHEBI:58210"/>
    </cofactor>
</comment>
<dbReference type="GO" id="GO:0003955">
    <property type="term" value="F:NAD(P)H dehydrogenase (quinone) activity"/>
    <property type="evidence" value="ECO:0007669"/>
    <property type="project" value="TreeGrafter"/>
</dbReference>
<dbReference type="InterPro" id="IPR001226">
    <property type="entry name" value="Flavodoxin_CS"/>
</dbReference>